<evidence type="ECO:0008006" key="3">
    <source>
        <dbReference type="Google" id="ProtNLM"/>
    </source>
</evidence>
<organism evidence="1 2">
    <name type="scientific">candidate division WOR-3 bacterium</name>
    <dbReference type="NCBI Taxonomy" id="2052148"/>
    <lineage>
        <taxon>Bacteria</taxon>
        <taxon>Bacteria division WOR-3</taxon>
    </lineage>
</organism>
<sequence length="327" mass="38803">MSPPVYLSINQVEINKKQILHIYVPIGSQVQKCKDKIFDRNEDGDFDITNNQTLITQLYLKKQTTYSEVELASHDFYKHIFPQITKFLGFILNNKEKQELIEKIYTIIDTNEDIKNDFKHYLGEKELFKTIKESVETCQNILLVIDNDKKELPEIQKTYSDTWDKLVKILKVNYYMNGQDKIFSIMPDFENIDYTFIQEGKDEEDYDAKYTEKYHLDGVNDEIEKSFKLLKERLIRENKEVKFNSRKYYIAITNNRNIAYIRAQKKKLKIVVMLSYHEVKMKIKKHIVKKLSSGVQNFYGDKCSEIEISSEKNINEIINLLKPLITK</sequence>
<gene>
    <name evidence="1" type="ORF">DCW38_04870</name>
</gene>
<dbReference type="EMBL" id="DMZY01000142">
    <property type="protein sequence ID" value="HAV92496.1"/>
    <property type="molecule type" value="Genomic_DNA"/>
</dbReference>
<dbReference type="Proteomes" id="UP000264062">
    <property type="component" value="Unassembled WGS sequence"/>
</dbReference>
<comment type="caution">
    <text evidence="1">The sequence shown here is derived from an EMBL/GenBank/DDBJ whole genome shotgun (WGS) entry which is preliminary data.</text>
</comment>
<dbReference type="AlphaFoldDB" id="A0A350HAD0"/>
<accession>A0A350HAD0</accession>
<proteinExistence type="predicted"/>
<evidence type="ECO:0000313" key="1">
    <source>
        <dbReference type="EMBL" id="HAV92496.1"/>
    </source>
</evidence>
<name>A0A350HAD0_UNCW3</name>
<reference evidence="1 2" key="1">
    <citation type="journal article" date="2018" name="Nat. Biotechnol.">
        <title>A standardized bacterial taxonomy based on genome phylogeny substantially revises the tree of life.</title>
        <authorList>
            <person name="Parks D.H."/>
            <person name="Chuvochina M."/>
            <person name="Waite D.W."/>
            <person name="Rinke C."/>
            <person name="Skarshewski A."/>
            <person name="Chaumeil P.A."/>
            <person name="Hugenholtz P."/>
        </authorList>
    </citation>
    <scope>NUCLEOTIDE SEQUENCE [LARGE SCALE GENOMIC DNA]</scope>
    <source>
        <strain evidence="1">UBA9956</strain>
    </source>
</reference>
<evidence type="ECO:0000313" key="2">
    <source>
        <dbReference type="Proteomes" id="UP000264062"/>
    </source>
</evidence>
<protein>
    <recommendedName>
        <fullName evidence="3">DUF5655 domain-containing protein</fullName>
    </recommendedName>
</protein>